<accession>A0A0V1D4K2</accession>
<sequence>MKHAVSMQDYKKMNKKTKENGLAKSEKYYTKLYSLDNYFPITIKLRRVFVSAALCPGVHQNFGFFRQNIPGRQQESTGVYVEMTSAANMLSGCSKIPCCMKETTPHASTGSMANKTLQAVKEAFLL</sequence>
<evidence type="ECO:0000313" key="1">
    <source>
        <dbReference type="EMBL" id="KRY56363.1"/>
    </source>
</evidence>
<comment type="caution">
    <text evidence="1">The sequence shown here is derived from an EMBL/GenBank/DDBJ whole genome shotgun (WGS) entry which is preliminary data.</text>
</comment>
<proteinExistence type="predicted"/>
<protein>
    <submittedName>
        <fullName evidence="1">Uncharacterized protein</fullName>
    </submittedName>
</protein>
<keyword evidence="2" id="KW-1185">Reference proteome</keyword>
<organism evidence="1 2">
    <name type="scientific">Trichinella britovi</name>
    <name type="common">Parasitic roundworm</name>
    <dbReference type="NCBI Taxonomy" id="45882"/>
    <lineage>
        <taxon>Eukaryota</taxon>
        <taxon>Metazoa</taxon>
        <taxon>Ecdysozoa</taxon>
        <taxon>Nematoda</taxon>
        <taxon>Enoplea</taxon>
        <taxon>Dorylaimia</taxon>
        <taxon>Trichinellida</taxon>
        <taxon>Trichinellidae</taxon>
        <taxon>Trichinella</taxon>
    </lineage>
</organism>
<name>A0A0V1D4K2_TRIBR</name>
<gene>
    <name evidence="1" type="ORF">T03_10777</name>
</gene>
<dbReference type="EMBL" id="JYDI01000044">
    <property type="protein sequence ID" value="KRY56363.1"/>
    <property type="molecule type" value="Genomic_DNA"/>
</dbReference>
<reference evidence="1 2" key="1">
    <citation type="submission" date="2015-01" db="EMBL/GenBank/DDBJ databases">
        <title>Evolution of Trichinella species and genotypes.</title>
        <authorList>
            <person name="Korhonen P.K."/>
            <person name="Edoardo P."/>
            <person name="Giuseppe L.R."/>
            <person name="Gasser R.B."/>
        </authorList>
    </citation>
    <scope>NUCLEOTIDE SEQUENCE [LARGE SCALE GENOMIC DNA]</scope>
    <source>
        <strain evidence="1">ISS120</strain>
    </source>
</reference>
<dbReference type="AlphaFoldDB" id="A0A0V1D4K2"/>
<evidence type="ECO:0000313" key="2">
    <source>
        <dbReference type="Proteomes" id="UP000054653"/>
    </source>
</evidence>
<dbReference type="Proteomes" id="UP000054653">
    <property type="component" value="Unassembled WGS sequence"/>
</dbReference>